<comment type="caution">
    <text evidence="2">The sequence shown here is derived from an EMBL/GenBank/DDBJ whole genome shotgun (WGS) entry which is preliminary data.</text>
</comment>
<dbReference type="RefSeq" id="WP_130452023.1">
    <property type="nucleotide sequence ID" value="NZ_SHLA01000001.1"/>
</dbReference>
<evidence type="ECO:0000313" key="2">
    <source>
        <dbReference type="EMBL" id="RZU63702.1"/>
    </source>
</evidence>
<dbReference type="InterPro" id="IPR029058">
    <property type="entry name" value="AB_hydrolase_fold"/>
</dbReference>
<dbReference type="InterPro" id="IPR000073">
    <property type="entry name" value="AB_hydrolase_1"/>
</dbReference>
<dbReference type="InterPro" id="IPR022742">
    <property type="entry name" value="Hydrolase_4"/>
</dbReference>
<accession>A0A4Q8AH42</accession>
<dbReference type="AlphaFoldDB" id="A0A4Q8AH42"/>
<evidence type="ECO:0000259" key="1">
    <source>
        <dbReference type="Pfam" id="PF12146"/>
    </source>
</evidence>
<dbReference type="PANTHER" id="PTHR11614">
    <property type="entry name" value="PHOSPHOLIPASE-RELATED"/>
    <property type="match status" value="1"/>
</dbReference>
<dbReference type="InterPro" id="IPR051044">
    <property type="entry name" value="MAG_DAG_Lipase"/>
</dbReference>
<evidence type="ECO:0000313" key="3">
    <source>
        <dbReference type="Proteomes" id="UP000292685"/>
    </source>
</evidence>
<dbReference type="OrthoDB" id="9806902at2"/>
<dbReference type="Proteomes" id="UP000292685">
    <property type="component" value="Unassembled WGS sequence"/>
</dbReference>
<dbReference type="SUPFAM" id="SSF53474">
    <property type="entry name" value="alpha/beta-Hydrolases"/>
    <property type="match status" value="1"/>
</dbReference>
<feature type="domain" description="Serine aminopeptidase S33" evidence="1">
    <location>
        <begin position="26"/>
        <end position="252"/>
    </location>
</feature>
<sequence>MSTSPDCTPVDGTLGRISVWRWAAKSPRFITVIAHGYGEHARRYDHVAERLLAVGAEVFAPDHFGHGSSEGERVLIERFDDYAIDLENVVDRAREQHPGLPVVLIGHSMGGAISTRYIQRAGPGALSALVLSGPLLGGSPLVDLLQHDPLPDVPIDTEGLSRDPATGRAYLEDPLVHHGSFRRETLLAIRDALDDVAAGPDFAGLPTLWLHGEDDPIVPFEPAGRVVPRLIGEAGRRKSYPGARHEIFNETNRDEVIEDAIAFIDAAVSARG</sequence>
<gene>
    <name evidence="2" type="ORF">EV380_3326</name>
</gene>
<proteinExistence type="predicted"/>
<dbReference type="GO" id="GO:0016787">
    <property type="term" value="F:hydrolase activity"/>
    <property type="evidence" value="ECO:0007669"/>
    <property type="project" value="UniProtKB-KW"/>
</dbReference>
<keyword evidence="2" id="KW-0378">Hydrolase</keyword>
<dbReference type="Pfam" id="PF12146">
    <property type="entry name" value="Hydrolase_4"/>
    <property type="match status" value="1"/>
</dbReference>
<protein>
    <submittedName>
        <fullName evidence="2">Alpha-beta hydrolase superfamily lysophospholipase</fullName>
    </submittedName>
</protein>
<organism evidence="2 3">
    <name type="scientific">Zhihengliuella halotolerans</name>
    <dbReference type="NCBI Taxonomy" id="370736"/>
    <lineage>
        <taxon>Bacteria</taxon>
        <taxon>Bacillati</taxon>
        <taxon>Actinomycetota</taxon>
        <taxon>Actinomycetes</taxon>
        <taxon>Micrococcales</taxon>
        <taxon>Micrococcaceae</taxon>
        <taxon>Zhihengliuella</taxon>
    </lineage>
</organism>
<dbReference type="PRINTS" id="PR00111">
    <property type="entry name" value="ABHYDROLASE"/>
</dbReference>
<dbReference type="EMBL" id="SHLA01000001">
    <property type="protein sequence ID" value="RZU63702.1"/>
    <property type="molecule type" value="Genomic_DNA"/>
</dbReference>
<dbReference type="Gene3D" id="3.40.50.1820">
    <property type="entry name" value="alpha/beta hydrolase"/>
    <property type="match status" value="1"/>
</dbReference>
<keyword evidence="3" id="KW-1185">Reference proteome</keyword>
<reference evidence="2 3" key="1">
    <citation type="submission" date="2019-02" db="EMBL/GenBank/DDBJ databases">
        <title>Sequencing the genomes of 1000 actinobacteria strains.</title>
        <authorList>
            <person name="Klenk H.-P."/>
        </authorList>
    </citation>
    <scope>NUCLEOTIDE SEQUENCE [LARGE SCALE GENOMIC DNA]</scope>
    <source>
        <strain evidence="2 3">DSM 17364</strain>
    </source>
</reference>
<name>A0A4Q8AH42_9MICC</name>